<proteinExistence type="predicted"/>
<evidence type="ECO:0000256" key="1">
    <source>
        <dbReference type="SAM" id="Phobius"/>
    </source>
</evidence>
<dbReference type="AlphaFoldDB" id="A0A0X3VGF1"/>
<dbReference type="Proteomes" id="UP000053244">
    <property type="component" value="Unassembled WGS sequence"/>
</dbReference>
<feature type="transmembrane region" description="Helical" evidence="1">
    <location>
        <begin position="45"/>
        <end position="67"/>
    </location>
</feature>
<protein>
    <submittedName>
        <fullName evidence="2">Uncharacterized protein</fullName>
    </submittedName>
</protein>
<gene>
    <name evidence="2" type="ORF">ADL15_00855</name>
</gene>
<feature type="transmembrane region" description="Helical" evidence="1">
    <location>
        <begin position="127"/>
        <end position="151"/>
    </location>
</feature>
<accession>A0A0X3VGF1</accession>
<comment type="caution">
    <text evidence="2">The sequence shown here is derived from an EMBL/GenBank/DDBJ whole genome shotgun (WGS) entry which is preliminary data.</text>
</comment>
<dbReference type="RefSeq" id="WP_067683956.1">
    <property type="nucleotide sequence ID" value="NZ_LLZH01000001.1"/>
</dbReference>
<dbReference type="OrthoDB" id="8017424at2"/>
<dbReference type="EMBL" id="LLZH01000001">
    <property type="protein sequence ID" value="KUL42456.1"/>
    <property type="molecule type" value="Genomic_DNA"/>
</dbReference>
<sequence>MTTNSTNPNRWRTIDIVIASVIAVAFGVIFWAWDAVWAATENAFLFFPPAQAILYGMWFLPAVLSGLIIRKPGAAFFTETVAAIISALLGNKWGATVIIQGAAQGLGAELAFALFRYRVFTLPTGMLAGFLAGLVAAVFDWYVWTYTYALWNYRVPYALFTVVSATVLAGAGAWLLVRALAPTGVLDRFEAGRERALI</sequence>
<feature type="transmembrane region" description="Helical" evidence="1">
    <location>
        <begin position="12"/>
        <end position="33"/>
    </location>
</feature>
<dbReference type="InterPro" id="IPR017195">
    <property type="entry name" value="ABC_thiamin-permease_prd"/>
</dbReference>
<evidence type="ECO:0000313" key="3">
    <source>
        <dbReference type="Proteomes" id="UP000053244"/>
    </source>
</evidence>
<keyword evidence="1" id="KW-0472">Membrane</keyword>
<dbReference type="Pfam" id="PF09819">
    <property type="entry name" value="ABC_cobalt"/>
    <property type="match status" value="1"/>
</dbReference>
<keyword evidence="1" id="KW-0812">Transmembrane</keyword>
<evidence type="ECO:0000313" key="2">
    <source>
        <dbReference type="EMBL" id="KUL42456.1"/>
    </source>
</evidence>
<reference evidence="2 3" key="1">
    <citation type="submission" date="2015-10" db="EMBL/GenBank/DDBJ databases">
        <authorList>
            <person name="Gilbert D.G."/>
        </authorList>
    </citation>
    <scope>NUCLEOTIDE SEQUENCE [LARGE SCALE GENOMIC DNA]</scope>
    <source>
        <strain evidence="2 3">NRRL B-16712</strain>
    </source>
</reference>
<keyword evidence="1" id="KW-1133">Transmembrane helix</keyword>
<feature type="transmembrane region" description="Helical" evidence="1">
    <location>
        <begin position="157"/>
        <end position="177"/>
    </location>
</feature>
<name>A0A0X3VGF1_9ACTN</name>
<dbReference type="PIRSF" id="PIRSF037394">
    <property type="entry name" value="ABC_thiamine-permease_YkoE_prd"/>
    <property type="match status" value="1"/>
</dbReference>
<organism evidence="2 3">
    <name type="scientific">Actinoplanes awajinensis subsp. mycoplanecinus</name>
    <dbReference type="NCBI Taxonomy" id="135947"/>
    <lineage>
        <taxon>Bacteria</taxon>
        <taxon>Bacillati</taxon>
        <taxon>Actinomycetota</taxon>
        <taxon>Actinomycetes</taxon>
        <taxon>Micromonosporales</taxon>
        <taxon>Micromonosporaceae</taxon>
        <taxon>Actinoplanes</taxon>
    </lineage>
</organism>
<keyword evidence="3" id="KW-1185">Reference proteome</keyword>